<dbReference type="Proteomes" id="UP000291822">
    <property type="component" value="Unassembled WGS sequence"/>
</dbReference>
<reference evidence="1 2" key="1">
    <citation type="submission" date="2019-02" db="EMBL/GenBank/DDBJ databases">
        <title>Dyella amyloliquefaciens sp. nov., isolated from forest soil.</title>
        <authorList>
            <person name="Gao Z.-H."/>
            <person name="Qiu L.-H."/>
        </authorList>
    </citation>
    <scope>NUCLEOTIDE SEQUENCE [LARGE SCALE GENOMIC DNA]</scope>
    <source>
        <strain evidence="1 2">KACC 12747</strain>
    </source>
</reference>
<evidence type="ECO:0000313" key="2">
    <source>
        <dbReference type="Proteomes" id="UP000291822"/>
    </source>
</evidence>
<proteinExistence type="predicted"/>
<accession>A0A4R0YUY1</accession>
<dbReference type="AlphaFoldDB" id="A0A4R0YUY1"/>
<sequence length="69" mass="7280">MQRLNGDTAATLSILIPAKAGIQCFPRQARPQSRWIPACAGMTGKNRLAISSWAVAAPALRGCRCAAGR</sequence>
<name>A0A4R0YUY1_9GAMM</name>
<gene>
    <name evidence="1" type="ORF">EZM97_15730</name>
</gene>
<organism evidence="1 2">
    <name type="scientific">Dyella soli</name>
    <dbReference type="NCBI Taxonomy" id="522319"/>
    <lineage>
        <taxon>Bacteria</taxon>
        <taxon>Pseudomonadati</taxon>
        <taxon>Pseudomonadota</taxon>
        <taxon>Gammaproteobacteria</taxon>
        <taxon>Lysobacterales</taxon>
        <taxon>Rhodanobacteraceae</taxon>
        <taxon>Dyella</taxon>
    </lineage>
</organism>
<comment type="caution">
    <text evidence="1">The sequence shown here is derived from an EMBL/GenBank/DDBJ whole genome shotgun (WGS) entry which is preliminary data.</text>
</comment>
<protein>
    <submittedName>
        <fullName evidence="1">Uncharacterized protein</fullName>
    </submittedName>
</protein>
<evidence type="ECO:0000313" key="1">
    <source>
        <dbReference type="EMBL" id="TCI10342.1"/>
    </source>
</evidence>
<keyword evidence="2" id="KW-1185">Reference proteome</keyword>
<dbReference type="EMBL" id="SJTG01000002">
    <property type="protein sequence ID" value="TCI10342.1"/>
    <property type="molecule type" value="Genomic_DNA"/>
</dbReference>